<feature type="transmembrane region" description="Helical" evidence="1">
    <location>
        <begin position="9"/>
        <end position="25"/>
    </location>
</feature>
<reference evidence="2" key="1">
    <citation type="submission" date="2020-02" db="EMBL/GenBank/DDBJ databases">
        <authorList>
            <person name="Meier V. D."/>
        </authorList>
    </citation>
    <scope>NUCLEOTIDE SEQUENCE</scope>
    <source>
        <strain evidence="2">AVDCRST_MAG56</strain>
    </source>
</reference>
<evidence type="ECO:0000313" key="2">
    <source>
        <dbReference type="EMBL" id="CAA9264777.1"/>
    </source>
</evidence>
<proteinExistence type="predicted"/>
<keyword evidence="1" id="KW-0812">Transmembrane</keyword>
<dbReference type="EMBL" id="CADCTQ010000236">
    <property type="protein sequence ID" value="CAA9264777.1"/>
    <property type="molecule type" value="Genomic_DNA"/>
</dbReference>
<sequence length="131" mass="14779">MKPTKWQKIVSLVILAGVLMKLFDVTYGKEVFTAGFGGYLLMKLIALLGLRIRLWTALHYVQLTLILLAMTGLTFMYFEYPYSRVLFALALLSEGLVALRIKVNSMFGSQNVSNILRLISRMVLSRQSGGR</sequence>
<gene>
    <name evidence="2" type="ORF">AVDCRST_MAG56-2872</name>
</gene>
<feature type="transmembrane region" description="Helical" evidence="1">
    <location>
        <begin position="57"/>
        <end position="78"/>
    </location>
</feature>
<accession>A0A6J4IXV3</accession>
<protein>
    <submittedName>
        <fullName evidence="2">Uncharacterized protein</fullName>
    </submittedName>
</protein>
<organism evidence="2">
    <name type="scientific">uncultured Cytophagales bacterium</name>
    <dbReference type="NCBI Taxonomy" id="158755"/>
    <lineage>
        <taxon>Bacteria</taxon>
        <taxon>Pseudomonadati</taxon>
        <taxon>Bacteroidota</taxon>
        <taxon>Sphingobacteriia</taxon>
        <taxon>Sphingobacteriales</taxon>
        <taxon>environmental samples</taxon>
    </lineage>
</organism>
<keyword evidence="1" id="KW-1133">Transmembrane helix</keyword>
<dbReference type="AlphaFoldDB" id="A0A6J4IXV3"/>
<evidence type="ECO:0000256" key="1">
    <source>
        <dbReference type="SAM" id="Phobius"/>
    </source>
</evidence>
<name>A0A6J4IXV3_9SPHI</name>
<keyword evidence="1" id="KW-0472">Membrane</keyword>
<feature type="transmembrane region" description="Helical" evidence="1">
    <location>
        <begin position="31"/>
        <end position="50"/>
    </location>
</feature>